<name>A0A6J4E5C3_9PSED</name>
<feature type="transmembrane region" description="Helical" evidence="1">
    <location>
        <begin position="44"/>
        <end position="67"/>
    </location>
</feature>
<gene>
    <name evidence="2" type="ORF">TUM18999_27960</name>
    <name evidence="3" type="ORF">TUM20286_17880</name>
</gene>
<evidence type="ECO:0000313" key="5">
    <source>
        <dbReference type="Proteomes" id="UP001054892"/>
    </source>
</evidence>
<dbReference type="Proteomes" id="UP001054892">
    <property type="component" value="Unassembled WGS sequence"/>
</dbReference>
<evidence type="ECO:0000256" key="1">
    <source>
        <dbReference type="SAM" id="Phobius"/>
    </source>
</evidence>
<keyword evidence="1" id="KW-0812">Transmembrane</keyword>
<dbReference type="EMBL" id="BQKM01000003">
    <property type="protein sequence ID" value="GJN52036.1"/>
    <property type="molecule type" value="Genomic_DNA"/>
</dbReference>
<reference evidence="2 4" key="1">
    <citation type="submission" date="2020-05" db="EMBL/GenBank/DDBJ databases">
        <title>Characterization of novel class B3 metallo-beta-lactamase from novel Pseudomonas species.</title>
        <authorList>
            <person name="Yamada K."/>
            <person name="Aoki K."/>
            <person name="Ishii Y."/>
        </authorList>
    </citation>
    <scope>NUCLEOTIDE SEQUENCE [LARGE SCALE GENOMIC DNA]</scope>
    <source>
        <strain evidence="2 4">TUM18999</strain>
        <strain evidence="3 5">TUM20286</strain>
    </source>
</reference>
<dbReference type="AlphaFoldDB" id="A0A6J4E5C3"/>
<keyword evidence="5" id="KW-1185">Reference proteome</keyword>
<dbReference type="RefSeq" id="WP_173175665.1">
    <property type="nucleotide sequence ID" value="NZ_AP023189.1"/>
</dbReference>
<keyword evidence="1" id="KW-0472">Membrane</keyword>
<proteinExistence type="predicted"/>
<organism evidence="2 4">
    <name type="scientific">Pseudomonas tohonis</name>
    <dbReference type="NCBI Taxonomy" id="2725477"/>
    <lineage>
        <taxon>Bacteria</taxon>
        <taxon>Pseudomonadati</taxon>
        <taxon>Pseudomonadota</taxon>
        <taxon>Gammaproteobacteria</taxon>
        <taxon>Pseudomonadales</taxon>
        <taxon>Pseudomonadaceae</taxon>
        <taxon>Pseudomonas</taxon>
    </lineage>
</organism>
<sequence>MKVCDHCGFLVFEVHRPCVRCAEDARLALEAQVQRPRPSVLTKVLKWLFIGIAVLGLAAAGGIAWILHSLGPMPSFG</sequence>
<dbReference type="EMBL" id="AP023189">
    <property type="protein sequence ID" value="BCG24605.1"/>
    <property type="molecule type" value="Genomic_DNA"/>
</dbReference>
<protein>
    <submittedName>
        <fullName evidence="2">Uncharacterized protein</fullName>
    </submittedName>
</protein>
<evidence type="ECO:0000313" key="2">
    <source>
        <dbReference type="EMBL" id="BCG24605.1"/>
    </source>
</evidence>
<accession>A0A6J4E5C3</accession>
<keyword evidence="1" id="KW-1133">Transmembrane helix</keyword>
<evidence type="ECO:0000313" key="3">
    <source>
        <dbReference type="EMBL" id="GJN52036.1"/>
    </source>
</evidence>
<evidence type="ECO:0000313" key="4">
    <source>
        <dbReference type="Proteomes" id="UP000509383"/>
    </source>
</evidence>
<dbReference type="KEGG" id="ptw:TUM18999_27960"/>
<dbReference type="Proteomes" id="UP000509383">
    <property type="component" value="Chromosome"/>
</dbReference>